<reference evidence="2" key="2">
    <citation type="submission" date="2010-07" db="EMBL/GenBank/DDBJ databases">
        <authorList>
            <consortium name="The Broad Institute Genome Sequencing Platform"/>
            <consortium name="Broad Institute Genome Sequencing Center for Infectious Disease"/>
            <person name="Ma L.-J."/>
            <person name="Dead R."/>
            <person name="Young S."/>
            <person name="Zeng Q."/>
            <person name="Koehrsen M."/>
            <person name="Alvarado L."/>
            <person name="Berlin A."/>
            <person name="Chapman S.B."/>
            <person name="Chen Z."/>
            <person name="Freedman E."/>
            <person name="Gellesch M."/>
            <person name="Goldberg J."/>
            <person name="Griggs A."/>
            <person name="Gujja S."/>
            <person name="Heilman E.R."/>
            <person name="Heiman D."/>
            <person name="Hepburn T."/>
            <person name="Howarth C."/>
            <person name="Jen D."/>
            <person name="Larson L."/>
            <person name="Mehta T."/>
            <person name="Neiman D."/>
            <person name="Pearson M."/>
            <person name="Roberts A."/>
            <person name="Saif S."/>
            <person name="Shea T."/>
            <person name="Shenoy N."/>
            <person name="Sisk P."/>
            <person name="Stolte C."/>
            <person name="Sykes S."/>
            <person name="Walk T."/>
            <person name="White J."/>
            <person name="Yandava C."/>
            <person name="Haas B."/>
            <person name="Nusbaum C."/>
            <person name="Birren B."/>
        </authorList>
    </citation>
    <scope>NUCLEOTIDE SEQUENCE</scope>
    <source>
        <strain evidence="2">R3-111a-1</strain>
    </source>
</reference>
<feature type="chain" id="PRO_5015094842" description="SnoaL-like domain-containing protein" evidence="1">
    <location>
        <begin position="19"/>
        <end position="177"/>
    </location>
</feature>
<accession>J3P216</accession>
<evidence type="ECO:0000313" key="2">
    <source>
        <dbReference type="EMBL" id="EJT73708.1"/>
    </source>
</evidence>
<evidence type="ECO:0000256" key="1">
    <source>
        <dbReference type="SAM" id="SignalP"/>
    </source>
</evidence>
<dbReference type="GeneID" id="20348022"/>
<dbReference type="EMBL" id="GL385398">
    <property type="protein sequence ID" value="EJT73708.1"/>
    <property type="molecule type" value="Genomic_DNA"/>
</dbReference>
<reference evidence="3" key="5">
    <citation type="submission" date="2018-04" db="UniProtKB">
        <authorList>
            <consortium name="EnsemblFungi"/>
        </authorList>
    </citation>
    <scope>IDENTIFICATION</scope>
    <source>
        <strain evidence="3">R3-111a-1</strain>
    </source>
</reference>
<reference evidence="3" key="4">
    <citation type="journal article" date="2015" name="G3 (Bethesda)">
        <title>Genome sequences of three phytopathogenic species of the Magnaporthaceae family of fungi.</title>
        <authorList>
            <person name="Okagaki L.H."/>
            <person name="Nunes C.C."/>
            <person name="Sailsbery J."/>
            <person name="Clay B."/>
            <person name="Brown D."/>
            <person name="John T."/>
            <person name="Oh Y."/>
            <person name="Young N."/>
            <person name="Fitzgerald M."/>
            <person name="Haas B.J."/>
            <person name="Zeng Q."/>
            <person name="Young S."/>
            <person name="Adiconis X."/>
            <person name="Fan L."/>
            <person name="Levin J.Z."/>
            <person name="Mitchell T.K."/>
            <person name="Okubara P.A."/>
            <person name="Farman M.L."/>
            <person name="Kohn L.M."/>
            <person name="Birren B."/>
            <person name="Ma L.-J."/>
            <person name="Dean R.A."/>
        </authorList>
    </citation>
    <scope>NUCLEOTIDE SEQUENCE</scope>
    <source>
        <strain evidence="3">R3-111a-1</strain>
    </source>
</reference>
<evidence type="ECO:0000313" key="4">
    <source>
        <dbReference type="Proteomes" id="UP000006039"/>
    </source>
</evidence>
<dbReference type="eggNOG" id="ENOG502SNM9">
    <property type="taxonomic scope" value="Eukaryota"/>
</dbReference>
<evidence type="ECO:0008006" key="5">
    <source>
        <dbReference type="Google" id="ProtNLM"/>
    </source>
</evidence>
<proteinExistence type="predicted"/>
<sequence length="177" mass="18980">MQTNNIIAYLSLLGTASAVTMSRYAPSTQVEAAFGPYLEQLYASTEISTSNDGFVNFFTPSGQLIVRGNVATGAQAIAKLKEQLLPPGGTKHWNHVPNATTIYSDTADRKTYQVLGAIETRYDGGNCSQAYYSTRFTVTKDAGGNAQLTPHAGNLVAYDDFIVEPSKTPTDIPCGTQ</sequence>
<organism evidence="2">
    <name type="scientific">Gaeumannomyces tritici (strain R3-111a-1)</name>
    <name type="common">Wheat and barley take-all root rot fungus</name>
    <name type="synonym">Gaeumannomyces graminis var. tritici</name>
    <dbReference type="NCBI Taxonomy" id="644352"/>
    <lineage>
        <taxon>Eukaryota</taxon>
        <taxon>Fungi</taxon>
        <taxon>Dikarya</taxon>
        <taxon>Ascomycota</taxon>
        <taxon>Pezizomycotina</taxon>
        <taxon>Sordariomycetes</taxon>
        <taxon>Sordariomycetidae</taxon>
        <taxon>Magnaporthales</taxon>
        <taxon>Magnaporthaceae</taxon>
        <taxon>Gaeumannomyces</taxon>
    </lineage>
</organism>
<dbReference type="Proteomes" id="UP000006039">
    <property type="component" value="Unassembled WGS sequence"/>
</dbReference>
<dbReference type="AlphaFoldDB" id="J3P216"/>
<gene>
    <name evidence="3" type="primary">20348022</name>
    <name evidence="2" type="ORF">GGTG_07564</name>
</gene>
<dbReference type="OrthoDB" id="5176208at2759"/>
<name>J3P216_GAET3</name>
<protein>
    <recommendedName>
        <fullName evidence="5">SnoaL-like domain-containing protein</fullName>
    </recommendedName>
</protein>
<evidence type="ECO:0000313" key="3">
    <source>
        <dbReference type="EnsemblFungi" id="EJT73708"/>
    </source>
</evidence>
<keyword evidence="1" id="KW-0732">Signal</keyword>
<dbReference type="PANTHER" id="PTHR39401:SF1">
    <property type="entry name" value="SNOAL-LIKE DOMAIN-CONTAINING PROTEIN"/>
    <property type="match status" value="1"/>
</dbReference>
<dbReference type="HOGENOM" id="CLU_129980_0_0_1"/>
<dbReference type="RefSeq" id="XP_009223652.1">
    <property type="nucleotide sequence ID" value="XM_009225388.1"/>
</dbReference>
<dbReference type="PANTHER" id="PTHR39401">
    <property type="entry name" value="SNOAL-LIKE DOMAIN-CONTAINING PROTEIN"/>
    <property type="match status" value="1"/>
</dbReference>
<reference evidence="2" key="3">
    <citation type="submission" date="2010-09" db="EMBL/GenBank/DDBJ databases">
        <title>Annotation of Gaeumannomyces graminis var. tritici R3-111a-1.</title>
        <authorList>
            <consortium name="The Broad Institute Genome Sequencing Platform"/>
            <person name="Ma L.-J."/>
            <person name="Dead R."/>
            <person name="Young S.K."/>
            <person name="Zeng Q."/>
            <person name="Gargeya S."/>
            <person name="Fitzgerald M."/>
            <person name="Haas B."/>
            <person name="Abouelleil A."/>
            <person name="Alvarado L."/>
            <person name="Arachchi H.M."/>
            <person name="Berlin A."/>
            <person name="Brown A."/>
            <person name="Chapman S.B."/>
            <person name="Chen Z."/>
            <person name="Dunbar C."/>
            <person name="Freedman E."/>
            <person name="Gearin G."/>
            <person name="Gellesch M."/>
            <person name="Goldberg J."/>
            <person name="Griggs A."/>
            <person name="Gujja S."/>
            <person name="Heiman D."/>
            <person name="Howarth C."/>
            <person name="Larson L."/>
            <person name="Lui A."/>
            <person name="MacDonald P.J.P."/>
            <person name="Mehta T."/>
            <person name="Montmayeur A."/>
            <person name="Murphy C."/>
            <person name="Neiman D."/>
            <person name="Pearson M."/>
            <person name="Priest M."/>
            <person name="Roberts A."/>
            <person name="Saif S."/>
            <person name="Shea T."/>
            <person name="Shenoy N."/>
            <person name="Sisk P."/>
            <person name="Stolte C."/>
            <person name="Sykes S."/>
            <person name="Yandava C."/>
            <person name="Wortman J."/>
            <person name="Nusbaum C."/>
            <person name="Birren B."/>
        </authorList>
    </citation>
    <scope>NUCLEOTIDE SEQUENCE</scope>
    <source>
        <strain evidence="2">R3-111a-1</strain>
    </source>
</reference>
<reference evidence="4" key="1">
    <citation type="submission" date="2010-07" db="EMBL/GenBank/DDBJ databases">
        <title>The genome sequence of Gaeumannomyces graminis var. tritici strain R3-111a-1.</title>
        <authorList>
            <consortium name="The Broad Institute Genome Sequencing Platform"/>
            <person name="Ma L.-J."/>
            <person name="Dead R."/>
            <person name="Young S."/>
            <person name="Zeng Q."/>
            <person name="Koehrsen M."/>
            <person name="Alvarado L."/>
            <person name="Berlin A."/>
            <person name="Chapman S.B."/>
            <person name="Chen Z."/>
            <person name="Freedman E."/>
            <person name="Gellesch M."/>
            <person name="Goldberg J."/>
            <person name="Griggs A."/>
            <person name="Gujja S."/>
            <person name="Heilman E.R."/>
            <person name="Heiman D."/>
            <person name="Hepburn T."/>
            <person name="Howarth C."/>
            <person name="Jen D."/>
            <person name="Larson L."/>
            <person name="Mehta T."/>
            <person name="Neiman D."/>
            <person name="Pearson M."/>
            <person name="Roberts A."/>
            <person name="Saif S."/>
            <person name="Shea T."/>
            <person name="Shenoy N."/>
            <person name="Sisk P."/>
            <person name="Stolte C."/>
            <person name="Sykes S."/>
            <person name="Walk T."/>
            <person name="White J."/>
            <person name="Yandava C."/>
            <person name="Haas B."/>
            <person name="Nusbaum C."/>
            <person name="Birren B."/>
        </authorList>
    </citation>
    <scope>NUCLEOTIDE SEQUENCE [LARGE SCALE GENOMIC DNA]</scope>
    <source>
        <strain evidence="4">R3-111a-1</strain>
    </source>
</reference>
<dbReference type="STRING" id="644352.J3P216"/>
<feature type="signal peptide" evidence="1">
    <location>
        <begin position="1"/>
        <end position="18"/>
    </location>
</feature>
<keyword evidence="4" id="KW-1185">Reference proteome</keyword>
<dbReference type="EnsemblFungi" id="EJT73708">
    <property type="protein sequence ID" value="EJT73708"/>
    <property type="gene ID" value="GGTG_07564"/>
</dbReference>
<dbReference type="VEuPathDB" id="FungiDB:GGTG_07564"/>